<dbReference type="Proteomes" id="UP000248021">
    <property type="component" value="Unassembled WGS sequence"/>
</dbReference>
<name>A0A2V3TU50_9HYPH</name>
<dbReference type="SUPFAM" id="SSF51338">
    <property type="entry name" value="Composite domain of metallo-dependent hydrolases"/>
    <property type="match status" value="2"/>
</dbReference>
<feature type="domain" description="Amidohydrolase-related" evidence="1">
    <location>
        <begin position="54"/>
        <end position="392"/>
    </location>
</feature>
<reference evidence="2 3" key="1">
    <citation type="submission" date="2018-05" db="EMBL/GenBank/DDBJ databases">
        <title>Genomic Encyclopedia of Type Strains, Phase IV (KMG-IV): sequencing the most valuable type-strain genomes for metagenomic binning, comparative biology and taxonomic classification.</title>
        <authorList>
            <person name="Goeker M."/>
        </authorList>
    </citation>
    <scope>NUCLEOTIDE SEQUENCE [LARGE SCALE GENOMIC DNA]</scope>
    <source>
        <strain evidence="2 3">DSM 6462</strain>
    </source>
</reference>
<dbReference type="PANTHER" id="PTHR43135:SF3">
    <property type="entry name" value="ALPHA-D-RIBOSE 1-METHYLPHOSPHONATE 5-TRIPHOSPHATE DIPHOSPHATASE"/>
    <property type="match status" value="1"/>
</dbReference>
<dbReference type="AlphaFoldDB" id="A0A2V3TU50"/>
<dbReference type="OrthoDB" id="9815027at2"/>
<dbReference type="InterPro" id="IPR051781">
    <property type="entry name" value="Metallo-dep_Hydrolase"/>
</dbReference>
<dbReference type="InterPro" id="IPR006680">
    <property type="entry name" value="Amidohydro-rel"/>
</dbReference>
<accession>A0A2V3TU50</accession>
<dbReference type="InterPro" id="IPR011059">
    <property type="entry name" value="Metal-dep_hydrolase_composite"/>
</dbReference>
<keyword evidence="3" id="KW-1185">Reference proteome</keyword>
<evidence type="ECO:0000313" key="2">
    <source>
        <dbReference type="EMBL" id="PXW51387.1"/>
    </source>
</evidence>
<dbReference type="GO" id="GO:0016810">
    <property type="term" value="F:hydrolase activity, acting on carbon-nitrogen (but not peptide) bonds"/>
    <property type="evidence" value="ECO:0007669"/>
    <property type="project" value="InterPro"/>
</dbReference>
<evidence type="ECO:0000313" key="3">
    <source>
        <dbReference type="Proteomes" id="UP000248021"/>
    </source>
</evidence>
<organism evidence="2 3">
    <name type="scientific">Chelatococcus asaccharovorans</name>
    <dbReference type="NCBI Taxonomy" id="28210"/>
    <lineage>
        <taxon>Bacteria</taxon>
        <taxon>Pseudomonadati</taxon>
        <taxon>Pseudomonadota</taxon>
        <taxon>Alphaproteobacteria</taxon>
        <taxon>Hyphomicrobiales</taxon>
        <taxon>Chelatococcaceae</taxon>
        <taxon>Chelatococcus</taxon>
    </lineage>
</organism>
<keyword evidence="2" id="KW-0378">Hydrolase</keyword>
<comment type="caution">
    <text evidence="2">The sequence shown here is derived from an EMBL/GenBank/DDBJ whole genome shotgun (WGS) entry which is preliminary data.</text>
</comment>
<dbReference type="Gene3D" id="2.30.40.10">
    <property type="entry name" value="Urease, subunit C, domain 1"/>
    <property type="match status" value="1"/>
</dbReference>
<dbReference type="EMBL" id="QJJK01000020">
    <property type="protein sequence ID" value="PXW51387.1"/>
    <property type="molecule type" value="Genomic_DNA"/>
</dbReference>
<dbReference type="InterPro" id="IPR057744">
    <property type="entry name" value="OTAase-like"/>
</dbReference>
<dbReference type="Pfam" id="PF01979">
    <property type="entry name" value="Amidohydro_1"/>
    <property type="match status" value="1"/>
</dbReference>
<dbReference type="CDD" id="cd01299">
    <property type="entry name" value="Met_dep_hydrolase_A"/>
    <property type="match status" value="1"/>
</dbReference>
<dbReference type="RefSeq" id="WP_110378406.1">
    <property type="nucleotide sequence ID" value="NZ_JAHBRY010000001.1"/>
</dbReference>
<dbReference type="SUPFAM" id="SSF51556">
    <property type="entry name" value="Metallo-dependent hydrolases"/>
    <property type="match status" value="1"/>
</dbReference>
<proteinExistence type="predicted"/>
<sequence>MSTILFQNADILDGRSDEALAGHHVLVENGEIREVSDKPIQSSSAVVIDLAGKTLMPGLIDCHVHVIATTTNLAVNAELPNTLVALRSAKIMRDMLMRGFTTVRDLGGAEYGLVQAIEEGLIEAPRLVICGKALSQTGGHTDYRGRYHARSVDYYAERAGALGRVVDGVDALRRAAREEIKGGAQFIKIMANGGVSSPTDPIAFLGFSDDELRAAVEEARHAQTYVAAHLYTDEGIRRAVELGVESVEHGNLISAETARLVKEKGAYVVPTNVTFDYLAKEGASYGLPPASVAKIEDVRAQGLAALEILYNANVMMAYGSDLLGEMHRHQSDEFLLRRDVLPAIEVIRSATVNAAKVVRQEGKLGVVAPGAHADLIVVDGNPLKDMSLLTGQGKHMPAIMKAGHFVKNELGV</sequence>
<dbReference type="Gene3D" id="3.20.20.140">
    <property type="entry name" value="Metal-dependent hydrolases"/>
    <property type="match status" value="1"/>
</dbReference>
<gene>
    <name evidence="2" type="ORF">C7450_12069</name>
</gene>
<dbReference type="PANTHER" id="PTHR43135">
    <property type="entry name" value="ALPHA-D-RIBOSE 1-METHYLPHOSPHONATE 5-TRIPHOSPHATE DIPHOSPHATASE"/>
    <property type="match status" value="1"/>
</dbReference>
<protein>
    <submittedName>
        <fullName evidence="2">Imidazolonepropionase-like amidohydrolase</fullName>
    </submittedName>
</protein>
<dbReference type="InterPro" id="IPR032466">
    <property type="entry name" value="Metal_Hydrolase"/>
</dbReference>
<evidence type="ECO:0000259" key="1">
    <source>
        <dbReference type="Pfam" id="PF01979"/>
    </source>
</evidence>